<dbReference type="GO" id="GO:0042597">
    <property type="term" value="C:periplasmic space"/>
    <property type="evidence" value="ECO:0007669"/>
    <property type="project" value="UniProtKB-SubCell"/>
</dbReference>
<evidence type="ECO:0000256" key="1">
    <source>
        <dbReference type="ARBA" id="ARBA00004418"/>
    </source>
</evidence>
<name>A0A8J3H3P3_9RHOB</name>
<dbReference type="PANTHER" id="PTHR33376">
    <property type="match status" value="1"/>
</dbReference>
<feature type="chain" id="PRO_5035207438" evidence="4">
    <location>
        <begin position="26"/>
        <end position="344"/>
    </location>
</feature>
<dbReference type="Proteomes" id="UP000626220">
    <property type="component" value="Unassembled WGS sequence"/>
</dbReference>
<evidence type="ECO:0000256" key="3">
    <source>
        <dbReference type="ARBA" id="ARBA00022764"/>
    </source>
</evidence>
<protein>
    <submittedName>
        <fullName evidence="5">C4-dicarboxylate ABC transporter</fullName>
    </submittedName>
</protein>
<dbReference type="InterPro" id="IPR018389">
    <property type="entry name" value="DctP_fam"/>
</dbReference>
<comment type="caution">
    <text evidence="5">The sequence shown here is derived from an EMBL/GenBank/DDBJ whole genome shotgun (WGS) entry which is preliminary data.</text>
</comment>
<feature type="signal peptide" evidence="4">
    <location>
        <begin position="1"/>
        <end position="25"/>
    </location>
</feature>
<evidence type="ECO:0000313" key="5">
    <source>
        <dbReference type="EMBL" id="GHF74464.1"/>
    </source>
</evidence>
<evidence type="ECO:0000256" key="2">
    <source>
        <dbReference type="ARBA" id="ARBA00022729"/>
    </source>
</evidence>
<dbReference type="RefSeq" id="WP_189683003.1">
    <property type="nucleotide sequence ID" value="NZ_BNCJ01000039.1"/>
</dbReference>
<evidence type="ECO:0000313" key="6">
    <source>
        <dbReference type="Proteomes" id="UP000626220"/>
    </source>
</evidence>
<keyword evidence="3" id="KW-0574">Periplasm</keyword>
<evidence type="ECO:0000256" key="4">
    <source>
        <dbReference type="SAM" id="SignalP"/>
    </source>
</evidence>
<accession>A0A8J3H3P3</accession>
<organism evidence="5 6">
    <name type="scientific">Seohaeicola zhoushanensis</name>
    <dbReference type="NCBI Taxonomy" id="1569283"/>
    <lineage>
        <taxon>Bacteria</taxon>
        <taxon>Pseudomonadati</taxon>
        <taxon>Pseudomonadota</taxon>
        <taxon>Alphaproteobacteria</taxon>
        <taxon>Rhodobacterales</taxon>
        <taxon>Roseobacteraceae</taxon>
        <taxon>Seohaeicola</taxon>
    </lineage>
</organism>
<comment type="subcellular location">
    <subcellularLocation>
        <location evidence="1">Periplasm</location>
    </subcellularLocation>
</comment>
<dbReference type="Gene3D" id="3.40.190.170">
    <property type="entry name" value="Bacterial extracellular solute-binding protein, family 7"/>
    <property type="match status" value="1"/>
</dbReference>
<dbReference type="SUPFAM" id="SSF53850">
    <property type="entry name" value="Periplasmic binding protein-like II"/>
    <property type="match status" value="1"/>
</dbReference>
<gene>
    <name evidence="5" type="ORF">GCM10017056_51430</name>
</gene>
<dbReference type="NCBIfam" id="NF037995">
    <property type="entry name" value="TRAP_S1"/>
    <property type="match status" value="1"/>
</dbReference>
<dbReference type="Pfam" id="PF03480">
    <property type="entry name" value="DctP"/>
    <property type="match status" value="1"/>
</dbReference>
<dbReference type="AlphaFoldDB" id="A0A8J3H3P3"/>
<dbReference type="GO" id="GO:0055085">
    <property type="term" value="P:transmembrane transport"/>
    <property type="evidence" value="ECO:0007669"/>
    <property type="project" value="InterPro"/>
</dbReference>
<keyword evidence="2 4" id="KW-0732">Signal</keyword>
<dbReference type="EMBL" id="BNCJ01000039">
    <property type="protein sequence ID" value="GHF74464.1"/>
    <property type="molecule type" value="Genomic_DNA"/>
</dbReference>
<keyword evidence="6" id="KW-1185">Reference proteome</keyword>
<sequence>MTRLFRRSALAGAVLLGFIGSGASAETELLFSTFFPPQHVLVRDVLEPWAEEVKQATGGEVTVSFAASSLAPPPKQLDMVQDGIADLTVQFAGVVPNRLTTLFVGAVPGPTTSAKSMSVALWRTHETHFEPAKEFRGVTLLSLFALPPQMMFGTHDEPITSIEQLKSARIATTPGTAAQAFGAVSSGVVAGPAFRYFELVSKGMVDAFVAVTPIDVIGFNLAPYTKTATDMGDLGTAGTFALVMNEKKWRSLSKETREAIMSVSGENFARRLQAVDDRNQKVVEQLQASGVKFVSLPEGLRNDLAQAFAPIAEEWIASVEKKGVADGAAALDYYRKVQAEVAAE</sequence>
<reference evidence="5" key="2">
    <citation type="submission" date="2020-09" db="EMBL/GenBank/DDBJ databases">
        <authorList>
            <person name="Sun Q."/>
            <person name="Kim S."/>
        </authorList>
    </citation>
    <scope>NUCLEOTIDE SEQUENCE</scope>
    <source>
        <strain evidence="5">KCTC 42650</strain>
    </source>
</reference>
<reference evidence="5" key="1">
    <citation type="journal article" date="2014" name="Int. J. Syst. Evol. Microbiol.">
        <title>Complete genome sequence of Corynebacterium casei LMG S-19264T (=DSM 44701T), isolated from a smear-ripened cheese.</title>
        <authorList>
            <consortium name="US DOE Joint Genome Institute (JGI-PGF)"/>
            <person name="Walter F."/>
            <person name="Albersmeier A."/>
            <person name="Kalinowski J."/>
            <person name="Ruckert C."/>
        </authorList>
    </citation>
    <scope>NUCLEOTIDE SEQUENCE</scope>
    <source>
        <strain evidence="5">KCTC 42650</strain>
    </source>
</reference>
<dbReference type="InterPro" id="IPR038404">
    <property type="entry name" value="TRAP_DctP_sf"/>
</dbReference>
<dbReference type="PANTHER" id="PTHR33376:SF15">
    <property type="entry name" value="BLL6794 PROTEIN"/>
    <property type="match status" value="1"/>
</dbReference>
<proteinExistence type="predicted"/>